<evidence type="ECO:0000313" key="3">
    <source>
        <dbReference type="WBParaSite" id="TCLT_0000295001-mRNA-1"/>
    </source>
</evidence>
<dbReference type="OrthoDB" id="5826710at2759"/>
<organism evidence="3">
    <name type="scientific">Thelazia callipaeda</name>
    <name type="common">Oriental eyeworm</name>
    <name type="synonym">Parasitic nematode</name>
    <dbReference type="NCBI Taxonomy" id="103827"/>
    <lineage>
        <taxon>Eukaryota</taxon>
        <taxon>Metazoa</taxon>
        <taxon>Ecdysozoa</taxon>
        <taxon>Nematoda</taxon>
        <taxon>Chromadorea</taxon>
        <taxon>Rhabditida</taxon>
        <taxon>Spirurina</taxon>
        <taxon>Spiruromorpha</taxon>
        <taxon>Thelazioidea</taxon>
        <taxon>Thelaziidae</taxon>
        <taxon>Thelazia</taxon>
    </lineage>
</organism>
<proteinExistence type="predicted"/>
<dbReference type="Proteomes" id="UP000276776">
    <property type="component" value="Unassembled WGS sequence"/>
</dbReference>
<keyword evidence="2" id="KW-1185">Reference proteome</keyword>
<sequence>WTKCCAKINANKVQIDRITKSVKAWTVGYGTVCYLSKKNEINVRQGRSLETTWCYEEVYGHGLNLVSLRDFMLENKKLPADKMCAQRFKAPIRYANSTMFAHCFNMPVDIRQMKTVCCCSAITNKPCNFIAEHNHIERMRIKYTKKKEKNRPHCLLLNGHRESCFTDFKGRIACYYTVDLKRGKVDGGCVLPTAGKKIRNKFADVSIISLNFDH</sequence>
<dbReference type="WBParaSite" id="TCLT_0000295001-mRNA-1">
    <property type="protein sequence ID" value="TCLT_0000295001-mRNA-1"/>
    <property type="gene ID" value="TCLT_0000295001"/>
</dbReference>
<evidence type="ECO:0000313" key="2">
    <source>
        <dbReference type="Proteomes" id="UP000276776"/>
    </source>
</evidence>
<reference evidence="1 2" key="2">
    <citation type="submission" date="2018-11" db="EMBL/GenBank/DDBJ databases">
        <authorList>
            <consortium name="Pathogen Informatics"/>
        </authorList>
    </citation>
    <scope>NUCLEOTIDE SEQUENCE [LARGE SCALE GENOMIC DNA]</scope>
</reference>
<name>A0A0N5CRV0_THECL</name>
<dbReference type="OMA" id="IADMKNG"/>
<gene>
    <name evidence="1" type="ORF">TCLT_LOCUS2951</name>
</gene>
<dbReference type="EMBL" id="UYYF01000829">
    <property type="protein sequence ID" value="VDM99175.1"/>
    <property type="molecule type" value="Genomic_DNA"/>
</dbReference>
<reference evidence="3" key="1">
    <citation type="submission" date="2017-02" db="UniProtKB">
        <authorList>
            <consortium name="WormBaseParasite"/>
        </authorList>
    </citation>
    <scope>IDENTIFICATION</scope>
</reference>
<protein>
    <submittedName>
        <fullName evidence="3">Glycoprotein</fullName>
    </submittedName>
</protein>
<dbReference type="AlphaFoldDB" id="A0A0N5CRV0"/>
<accession>A0A0N5CRV0</accession>
<evidence type="ECO:0000313" key="1">
    <source>
        <dbReference type="EMBL" id="VDM99175.1"/>
    </source>
</evidence>